<gene>
    <name evidence="1" type="ORF">KHQ06_32320</name>
</gene>
<protein>
    <submittedName>
        <fullName evidence="1">Uncharacterized protein</fullName>
    </submittedName>
</protein>
<sequence length="204" mass="20712">MVGVEVVAVDGGALDEGAVAGDRGGGGVVGVEFQGADEVAASVVADHYSDFAGRGDVDEGLAGDGVVAPVGYGVEEGEVVGDELVQADDRRTEGGDVLVAQVGGVELVVEAHVAGLPTPPILLGPIQGPGDVEAVLGVEGDLLLVFVEPGGGHLRQGRLVEDFDRGRSVAQQQGDRLRQTGLGEGLLKLLVGEHRNLHREAAAF</sequence>
<evidence type="ECO:0000313" key="1">
    <source>
        <dbReference type="EMBL" id="QVI20744.1"/>
    </source>
</evidence>
<dbReference type="EMBL" id="CP074371">
    <property type="protein sequence ID" value="QVI20744.1"/>
    <property type="molecule type" value="Genomic_DNA"/>
</dbReference>
<accession>A0ABX8CMC6</accession>
<name>A0ABX8CMC6_9NOCA</name>
<evidence type="ECO:0000313" key="2">
    <source>
        <dbReference type="Proteomes" id="UP000683310"/>
    </source>
</evidence>
<organism evidence="1 2">
    <name type="scientific">Nocardia tengchongensis</name>
    <dbReference type="NCBI Taxonomy" id="2055889"/>
    <lineage>
        <taxon>Bacteria</taxon>
        <taxon>Bacillati</taxon>
        <taxon>Actinomycetota</taxon>
        <taxon>Actinomycetes</taxon>
        <taxon>Mycobacteriales</taxon>
        <taxon>Nocardiaceae</taxon>
        <taxon>Nocardia</taxon>
    </lineage>
</organism>
<dbReference type="Proteomes" id="UP000683310">
    <property type="component" value="Chromosome"/>
</dbReference>
<reference evidence="1 2" key="1">
    <citation type="submission" date="2021-04" db="EMBL/GenBank/DDBJ databases">
        <title>Nocardia tengchongensis.</title>
        <authorList>
            <person name="Zhuang k."/>
            <person name="Ran Y."/>
            <person name="Li W."/>
        </authorList>
    </citation>
    <scope>NUCLEOTIDE SEQUENCE [LARGE SCALE GENOMIC DNA]</scope>
    <source>
        <strain evidence="1 2">CFH S0057</strain>
    </source>
</reference>
<proteinExistence type="predicted"/>
<keyword evidence="2" id="KW-1185">Reference proteome</keyword>
<dbReference type="RefSeq" id="WP_213556852.1">
    <property type="nucleotide sequence ID" value="NZ_JBHZDI010000001.1"/>
</dbReference>